<dbReference type="GO" id="GO:0010257">
    <property type="term" value="P:NADH dehydrogenase complex assembly"/>
    <property type="evidence" value="ECO:0007669"/>
    <property type="project" value="TreeGrafter"/>
</dbReference>
<reference evidence="4" key="2">
    <citation type="journal article" date="2022" name="Microb. Genom.">
        <title>A chromosome-scale genome assembly of the tomato pathogen Cladosporium fulvum reveals a compartmentalized genome architecture and the presence of a dispensable chromosome.</title>
        <authorList>
            <person name="Zaccaron A.Z."/>
            <person name="Chen L.H."/>
            <person name="Samaras A."/>
            <person name="Stergiopoulos I."/>
        </authorList>
    </citation>
    <scope>NUCLEOTIDE SEQUENCE</scope>
    <source>
        <strain evidence="4">Race5_Kim</strain>
    </source>
</reference>
<dbReference type="Pfam" id="PF08547">
    <property type="entry name" value="CIA30"/>
    <property type="match status" value="1"/>
</dbReference>
<dbReference type="OrthoDB" id="426386at2759"/>
<name>A0A9Q8L4X9_PASFU</name>
<dbReference type="PANTHER" id="PTHR13194:SF19">
    <property type="entry name" value="NAD(P)-BINDING ROSSMANN-FOLD SUPERFAMILY PROTEIN"/>
    <property type="match status" value="1"/>
</dbReference>
<proteinExistence type="inferred from homology"/>
<organism evidence="4 5">
    <name type="scientific">Passalora fulva</name>
    <name type="common">Tomato leaf mold</name>
    <name type="synonym">Cladosporium fulvum</name>
    <dbReference type="NCBI Taxonomy" id="5499"/>
    <lineage>
        <taxon>Eukaryota</taxon>
        <taxon>Fungi</taxon>
        <taxon>Dikarya</taxon>
        <taxon>Ascomycota</taxon>
        <taxon>Pezizomycotina</taxon>
        <taxon>Dothideomycetes</taxon>
        <taxon>Dothideomycetidae</taxon>
        <taxon>Mycosphaerellales</taxon>
        <taxon>Mycosphaerellaceae</taxon>
        <taxon>Fulvia</taxon>
    </lineage>
</organism>
<comment type="similarity">
    <text evidence="1">Belongs to the CIA30 family.</text>
</comment>
<dbReference type="GO" id="GO:0051082">
    <property type="term" value="F:unfolded protein binding"/>
    <property type="evidence" value="ECO:0007669"/>
    <property type="project" value="TreeGrafter"/>
</dbReference>
<evidence type="ECO:0000256" key="2">
    <source>
        <dbReference type="SAM" id="Phobius"/>
    </source>
</evidence>
<evidence type="ECO:0000313" key="5">
    <source>
        <dbReference type="Proteomes" id="UP000756132"/>
    </source>
</evidence>
<dbReference type="Proteomes" id="UP000756132">
    <property type="component" value="Chromosome 1"/>
</dbReference>
<keyword evidence="5" id="KW-1185">Reference proteome</keyword>
<dbReference type="InterPro" id="IPR039131">
    <property type="entry name" value="NDUFAF1"/>
</dbReference>
<dbReference type="AlphaFoldDB" id="A0A9Q8L4X9"/>
<keyword evidence="2" id="KW-0472">Membrane</keyword>
<evidence type="ECO:0000313" key="4">
    <source>
        <dbReference type="EMBL" id="UJO10940.1"/>
    </source>
</evidence>
<dbReference type="RefSeq" id="XP_047755306.1">
    <property type="nucleotide sequence ID" value="XM_047899825.1"/>
</dbReference>
<dbReference type="GeneID" id="71980555"/>
<evidence type="ECO:0000259" key="3">
    <source>
        <dbReference type="Pfam" id="PF08547"/>
    </source>
</evidence>
<accession>A0A9Q8L4X9</accession>
<feature type="transmembrane region" description="Helical" evidence="2">
    <location>
        <begin position="282"/>
        <end position="299"/>
    </location>
</feature>
<sequence length="304" mass="34596">MVWLGLRVCQKLAYRAWLSPRVDPSVHHQHRFGDINNMAHFIDRKPRKEYTLFGGATPWSSDDWTASDDRVRGGKSQSYLECSDTVGRFHGNLDIETLGGAGFASQRTTDDREWDLSDYAGLQILVSKGDKKRYTLNLKDELLPRDPDTGREQSTVSYECDFEIPPQDEPGHATDRKIFIPWTSFNATYRGRLKKDAKPINLKKVKRLSIMMRSFFGSQSGDFSLTMRSIVALSEIPNLEYPVVDGNMLEKGSITASEDPYQREVKEHRSSIHTSADRRRRIACLLLGAISLAAMYYFTGLSCR</sequence>
<reference evidence="4" key="1">
    <citation type="submission" date="2021-12" db="EMBL/GenBank/DDBJ databases">
        <authorList>
            <person name="Zaccaron A."/>
            <person name="Stergiopoulos I."/>
        </authorList>
    </citation>
    <scope>NUCLEOTIDE SEQUENCE</scope>
    <source>
        <strain evidence="4">Race5_Kim</strain>
    </source>
</reference>
<dbReference type="PANTHER" id="PTHR13194">
    <property type="entry name" value="COMPLEX I INTERMEDIATE-ASSOCIATED PROTEIN 30"/>
    <property type="match status" value="1"/>
</dbReference>
<dbReference type="InterPro" id="IPR013857">
    <property type="entry name" value="NADH-UbQ_OxRdtase-assoc_prot30"/>
</dbReference>
<keyword evidence="2" id="KW-1133">Transmembrane helix</keyword>
<dbReference type="KEGG" id="ffu:CLAFUR5_00677"/>
<dbReference type="InterPro" id="IPR008979">
    <property type="entry name" value="Galactose-bd-like_sf"/>
</dbReference>
<protein>
    <recommendedName>
        <fullName evidence="3">NADH:ubiquinone oxidoreductase intermediate-associated protein 30 domain-containing protein</fullName>
    </recommendedName>
</protein>
<gene>
    <name evidence="4" type="ORF">CLAFUR5_00677</name>
</gene>
<evidence type="ECO:0000256" key="1">
    <source>
        <dbReference type="ARBA" id="ARBA00007884"/>
    </source>
</evidence>
<feature type="domain" description="NADH:ubiquinone oxidoreductase intermediate-associated protein 30" evidence="3">
    <location>
        <begin position="60"/>
        <end position="226"/>
    </location>
</feature>
<dbReference type="EMBL" id="CP090163">
    <property type="protein sequence ID" value="UJO10940.1"/>
    <property type="molecule type" value="Genomic_DNA"/>
</dbReference>
<dbReference type="SUPFAM" id="SSF49785">
    <property type="entry name" value="Galactose-binding domain-like"/>
    <property type="match status" value="1"/>
</dbReference>
<keyword evidence="2" id="KW-0812">Transmembrane</keyword>